<dbReference type="SMART" id="SM00389">
    <property type="entry name" value="HOX"/>
    <property type="match status" value="1"/>
</dbReference>
<dbReference type="InterPro" id="IPR013847">
    <property type="entry name" value="POU"/>
</dbReference>
<evidence type="ECO:0000256" key="1">
    <source>
        <dbReference type="ARBA" id="ARBA00004123"/>
    </source>
</evidence>
<dbReference type="SUPFAM" id="SSF46689">
    <property type="entry name" value="Homeodomain-like"/>
    <property type="match status" value="1"/>
</dbReference>
<feature type="domain" description="Homeobox" evidence="8">
    <location>
        <begin position="619"/>
        <end position="679"/>
    </location>
</feature>
<evidence type="ECO:0000313" key="10">
    <source>
        <dbReference type="EMBL" id="CRL04915.1"/>
    </source>
</evidence>
<dbReference type="PROSITE" id="PS51179">
    <property type="entry name" value="POU_3"/>
    <property type="match status" value="1"/>
</dbReference>
<feature type="DNA-binding region" description="Homeobox" evidence="5">
    <location>
        <begin position="621"/>
        <end position="680"/>
    </location>
</feature>
<dbReference type="SUPFAM" id="SSF47413">
    <property type="entry name" value="lambda repressor-like DNA-binding domains"/>
    <property type="match status" value="1"/>
</dbReference>
<protein>
    <submittedName>
        <fullName evidence="10">CLUMA_CG018178, isoform A</fullName>
    </submittedName>
</protein>
<dbReference type="GO" id="GO:0000978">
    <property type="term" value="F:RNA polymerase II cis-regulatory region sequence-specific DNA binding"/>
    <property type="evidence" value="ECO:0007669"/>
    <property type="project" value="TreeGrafter"/>
</dbReference>
<evidence type="ECO:0000259" key="8">
    <source>
        <dbReference type="PROSITE" id="PS50071"/>
    </source>
</evidence>
<dbReference type="Proteomes" id="UP000183832">
    <property type="component" value="Unassembled WGS sequence"/>
</dbReference>
<feature type="region of interest" description="Disordered" evidence="7">
    <location>
        <begin position="268"/>
        <end position="306"/>
    </location>
</feature>
<dbReference type="PROSITE" id="PS00035">
    <property type="entry name" value="POU_1"/>
    <property type="match status" value="1"/>
</dbReference>
<reference evidence="10 11" key="1">
    <citation type="submission" date="2015-04" db="EMBL/GenBank/DDBJ databases">
        <authorList>
            <person name="Syromyatnikov M.Y."/>
            <person name="Popov V.N."/>
        </authorList>
    </citation>
    <scope>NUCLEOTIDE SEQUENCE [LARGE SCALE GENOMIC DNA]</scope>
</reference>
<feature type="compositionally biased region" description="Low complexity" evidence="7">
    <location>
        <begin position="53"/>
        <end position="74"/>
    </location>
</feature>
<feature type="compositionally biased region" description="Polar residues" evidence="7">
    <location>
        <begin position="462"/>
        <end position="486"/>
    </location>
</feature>
<dbReference type="PANTHER" id="PTHR11636">
    <property type="entry name" value="POU DOMAIN"/>
    <property type="match status" value="1"/>
</dbReference>
<dbReference type="Gene3D" id="1.10.10.60">
    <property type="entry name" value="Homeodomain-like"/>
    <property type="match status" value="1"/>
</dbReference>
<dbReference type="GO" id="GO:0000981">
    <property type="term" value="F:DNA-binding transcription factor activity, RNA polymerase II-specific"/>
    <property type="evidence" value="ECO:0007669"/>
    <property type="project" value="TreeGrafter"/>
</dbReference>
<evidence type="ECO:0000259" key="9">
    <source>
        <dbReference type="PROSITE" id="PS51179"/>
    </source>
</evidence>
<dbReference type="CDD" id="cd00086">
    <property type="entry name" value="homeodomain"/>
    <property type="match status" value="1"/>
</dbReference>
<proteinExistence type="predicted"/>
<evidence type="ECO:0000313" key="11">
    <source>
        <dbReference type="Proteomes" id="UP000183832"/>
    </source>
</evidence>
<feature type="compositionally biased region" description="Polar residues" evidence="7">
    <location>
        <begin position="385"/>
        <end position="394"/>
    </location>
</feature>
<keyword evidence="3 5" id="KW-0371">Homeobox</keyword>
<dbReference type="InterPro" id="IPR009057">
    <property type="entry name" value="Homeodomain-like_sf"/>
</dbReference>
<dbReference type="GO" id="GO:0045944">
    <property type="term" value="P:positive regulation of transcription by RNA polymerase II"/>
    <property type="evidence" value="ECO:0007669"/>
    <property type="project" value="UniProtKB-ARBA"/>
</dbReference>
<dbReference type="PROSITE" id="PS50071">
    <property type="entry name" value="HOMEOBOX_2"/>
    <property type="match status" value="1"/>
</dbReference>
<dbReference type="PANTHER" id="PTHR11636:SF5">
    <property type="entry name" value="POU DOMAIN MOTIF 3, ISOFORM F"/>
    <property type="match status" value="1"/>
</dbReference>
<feature type="compositionally biased region" description="Basic and acidic residues" evidence="7">
    <location>
        <begin position="450"/>
        <end position="459"/>
    </location>
</feature>
<dbReference type="InterPro" id="IPR000327">
    <property type="entry name" value="POU_dom"/>
</dbReference>
<gene>
    <name evidence="10" type="primary">putative POU domain</name>
    <name evidence="10" type="ORF">CLUMA_CG018178</name>
</gene>
<dbReference type="InterPro" id="IPR001356">
    <property type="entry name" value="HD"/>
</dbReference>
<evidence type="ECO:0000256" key="4">
    <source>
        <dbReference type="ARBA" id="ARBA00023242"/>
    </source>
</evidence>
<feature type="region of interest" description="Disordered" evidence="7">
    <location>
        <begin position="331"/>
        <end position="406"/>
    </location>
</feature>
<evidence type="ECO:0000256" key="2">
    <source>
        <dbReference type="ARBA" id="ARBA00023125"/>
    </source>
</evidence>
<accession>A0A1J1IXB3</accession>
<dbReference type="Pfam" id="PF00046">
    <property type="entry name" value="Homeodomain"/>
    <property type="match status" value="1"/>
</dbReference>
<organism evidence="10 11">
    <name type="scientific">Clunio marinus</name>
    <dbReference type="NCBI Taxonomy" id="568069"/>
    <lineage>
        <taxon>Eukaryota</taxon>
        <taxon>Metazoa</taxon>
        <taxon>Ecdysozoa</taxon>
        <taxon>Arthropoda</taxon>
        <taxon>Hexapoda</taxon>
        <taxon>Insecta</taxon>
        <taxon>Pterygota</taxon>
        <taxon>Neoptera</taxon>
        <taxon>Endopterygota</taxon>
        <taxon>Diptera</taxon>
        <taxon>Nematocera</taxon>
        <taxon>Chironomoidea</taxon>
        <taxon>Chironomidae</taxon>
        <taxon>Clunio</taxon>
    </lineage>
</organism>
<dbReference type="Gene3D" id="1.10.260.40">
    <property type="entry name" value="lambda repressor-like DNA-binding domains"/>
    <property type="match status" value="1"/>
</dbReference>
<dbReference type="InterPro" id="IPR010982">
    <property type="entry name" value="Lambda_DNA-bd_dom_sf"/>
</dbReference>
<dbReference type="AlphaFoldDB" id="A0A1J1IXB3"/>
<dbReference type="Pfam" id="PF00157">
    <property type="entry name" value="Pou"/>
    <property type="match status" value="2"/>
</dbReference>
<dbReference type="SMART" id="SM00352">
    <property type="entry name" value="POU"/>
    <property type="match status" value="1"/>
</dbReference>
<evidence type="ECO:0000256" key="3">
    <source>
        <dbReference type="ARBA" id="ARBA00023155"/>
    </source>
</evidence>
<keyword evidence="4 5" id="KW-0539">Nucleus</keyword>
<dbReference type="InterPro" id="IPR050255">
    <property type="entry name" value="POU_domain_TF"/>
</dbReference>
<comment type="subcellular location">
    <subcellularLocation>
        <location evidence="1 5 6">Nucleus</location>
    </subcellularLocation>
</comment>
<evidence type="ECO:0000256" key="5">
    <source>
        <dbReference type="PROSITE-ProRule" id="PRU00108"/>
    </source>
</evidence>
<feature type="compositionally biased region" description="Polar residues" evidence="7">
    <location>
        <begin position="357"/>
        <end position="375"/>
    </location>
</feature>
<sequence length="689" mass="76129">MEKLESIREEDYGQCDSPKAKKVFINMLDSHMHSPMQSKAPKMKPVDGKSINLSSPCSYTSSSPSSTSSLSSTSNVQHQKQAMVNQALNGSMHDILNMPNFNHLQQMQPLAAGLQNLTQRSTPLNLGGMSGGGGGSPLMSTGLPIGLGLPQSPQMPQLVLASGQLGQGIQGAQVLIPTSQGITSQTILTIPVSQQLPTNLTIDQLLQALSHASQKQQSNEAANNTNHVLSNVPNLSPNPILLNSHLLANGAQQLLSIQPQLLALQQQQQLHQQQQQSPESHPFYRKLHHGHMEPPEMSSPPLHTRKDQMSINTFKMRNREMNKRLARMSRPLNGHGEMNQHQQHHHHQHHQMETESHSPQTSPRVATTNGETSHCTAKPVVAESSHPSPTTPKSYHQPPSPSKSSLDYRAMRELLAEGDKRMEGHFTMEQSPSQSQNGSQLKINQSIQEKTVEKTERELSPPTENQQQNALSSSPMQFSNDSNSGDGNFDELQNEGVNIQREGSIPEGIDLDEINEFAQAFKLQRLSLGLTQTQVGQALSVTEGPAYSQSAICSALAARMYAAVQLSSQQQQMFEKLDITPKSAQKIKPVLEQWMKEAKGSRFKMSESPLTDFMGVETSKKRKRRTSFTPHALEILNSSFERNTHPSGTDITSLAQALGYEREVIRIWFCNKRQALKNTVRMMSKGMPN</sequence>
<keyword evidence="11" id="KW-1185">Reference proteome</keyword>
<dbReference type="OrthoDB" id="10066259at2759"/>
<keyword evidence="2 5" id="KW-0238">DNA-binding</keyword>
<feature type="region of interest" description="Disordered" evidence="7">
    <location>
        <begin position="449"/>
        <end position="492"/>
    </location>
</feature>
<evidence type="ECO:0000256" key="6">
    <source>
        <dbReference type="RuleBase" id="RU000682"/>
    </source>
</evidence>
<dbReference type="GO" id="GO:0005634">
    <property type="term" value="C:nucleus"/>
    <property type="evidence" value="ECO:0007669"/>
    <property type="project" value="UniProtKB-SubCell"/>
</dbReference>
<evidence type="ECO:0000256" key="7">
    <source>
        <dbReference type="SAM" id="MobiDB-lite"/>
    </source>
</evidence>
<name>A0A1J1IXB3_9DIPT</name>
<dbReference type="STRING" id="568069.A0A1J1IXB3"/>
<feature type="region of interest" description="Disordered" evidence="7">
    <location>
        <begin position="33"/>
        <end position="79"/>
    </location>
</feature>
<feature type="domain" description="POU-specific" evidence="9">
    <location>
        <begin position="506"/>
        <end position="599"/>
    </location>
</feature>
<dbReference type="PRINTS" id="PR00028">
    <property type="entry name" value="POUDOMAIN"/>
</dbReference>
<dbReference type="EMBL" id="CVRI01000064">
    <property type="protein sequence ID" value="CRL04915.1"/>
    <property type="molecule type" value="Genomic_DNA"/>
</dbReference>